<name>A0A0D9WDP1_9ORYZ</name>
<dbReference type="AlphaFoldDB" id="A0A0D9WDP1"/>
<dbReference type="HOGENOM" id="CLU_2349822_0_0_1"/>
<organism evidence="1 2">
    <name type="scientific">Leersia perrieri</name>
    <dbReference type="NCBI Taxonomy" id="77586"/>
    <lineage>
        <taxon>Eukaryota</taxon>
        <taxon>Viridiplantae</taxon>
        <taxon>Streptophyta</taxon>
        <taxon>Embryophyta</taxon>
        <taxon>Tracheophyta</taxon>
        <taxon>Spermatophyta</taxon>
        <taxon>Magnoliopsida</taxon>
        <taxon>Liliopsida</taxon>
        <taxon>Poales</taxon>
        <taxon>Poaceae</taxon>
        <taxon>BOP clade</taxon>
        <taxon>Oryzoideae</taxon>
        <taxon>Oryzeae</taxon>
        <taxon>Oryzinae</taxon>
        <taxon>Leersia</taxon>
    </lineage>
</organism>
<evidence type="ECO:0000313" key="1">
    <source>
        <dbReference type="EnsemblPlants" id="LPERR05G05330.1"/>
    </source>
</evidence>
<accession>A0A0D9WDP1</accession>
<keyword evidence="2" id="KW-1185">Reference proteome</keyword>
<dbReference type="Proteomes" id="UP000032180">
    <property type="component" value="Chromosome 5"/>
</dbReference>
<reference evidence="2" key="2">
    <citation type="submission" date="2013-12" db="EMBL/GenBank/DDBJ databases">
        <authorList>
            <person name="Yu Y."/>
            <person name="Lee S."/>
            <person name="de Baynast K."/>
            <person name="Wissotski M."/>
            <person name="Liu L."/>
            <person name="Talag J."/>
            <person name="Goicoechea J."/>
            <person name="Angelova A."/>
            <person name="Jetty R."/>
            <person name="Kudrna D."/>
            <person name="Golser W."/>
            <person name="Rivera L."/>
            <person name="Zhang J."/>
            <person name="Wing R."/>
        </authorList>
    </citation>
    <scope>NUCLEOTIDE SEQUENCE</scope>
</reference>
<dbReference type="Gramene" id="LPERR05G05330.1">
    <property type="protein sequence ID" value="LPERR05G05330.1"/>
    <property type="gene ID" value="LPERR05G05330"/>
</dbReference>
<proteinExistence type="predicted"/>
<reference evidence="1" key="3">
    <citation type="submission" date="2015-04" db="UniProtKB">
        <authorList>
            <consortium name="EnsemblPlants"/>
        </authorList>
    </citation>
    <scope>IDENTIFICATION</scope>
</reference>
<evidence type="ECO:0000313" key="2">
    <source>
        <dbReference type="Proteomes" id="UP000032180"/>
    </source>
</evidence>
<sequence length="97" mass="10498">MGLALPRLLSNATHRNSFLASLAGRCLFRGLTALANHRRFPAPVSPPHVDITIHWRQGCNYFPTPLITAISLCHSSSEGPQLLPHAASPRSLSLPVP</sequence>
<reference evidence="1 2" key="1">
    <citation type="submission" date="2012-08" db="EMBL/GenBank/DDBJ databases">
        <title>Oryza genome evolution.</title>
        <authorList>
            <person name="Wing R.A."/>
        </authorList>
    </citation>
    <scope>NUCLEOTIDE SEQUENCE</scope>
</reference>
<protein>
    <submittedName>
        <fullName evidence="1">Uncharacterized protein</fullName>
    </submittedName>
</protein>
<dbReference type="EnsemblPlants" id="LPERR05G05330.1">
    <property type="protein sequence ID" value="LPERR05G05330.1"/>
    <property type="gene ID" value="LPERR05G05330"/>
</dbReference>